<reference evidence="1" key="1">
    <citation type="submission" date="2018-05" db="EMBL/GenBank/DDBJ databases">
        <authorList>
            <person name="Lanie J.A."/>
            <person name="Ng W.-L."/>
            <person name="Kazmierczak K.M."/>
            <person name="Andrzejewski T.M."/>
            <person name="Davidsen T.M."/>
            <person name="Wayne K.J."/>
            <person name="Tettelin H."/>
            <person name="Glass J.I."/>
            <person name="Rusch D."/>
            <person name="Podicherti R."/>
            <person name="Tsui H.-C.T."/>
            <person name="Winkler M.E."/>
        </authorList>
    </citation>
    <scope>NUCLEOTIDE SEQUENCE</scope>
</reference>
<dbReference type="EMBL" id="UINC01022201">
    <property type="protein sequence ID" value="SVA91333.1"/>
    <property type="molecule type" value="Genomic_DNA"/>
</dbReference>
<evidence type="ECO:0000313" key="1">
    <source>
        <dbReference type="EMBL" id="SVA91333.1"/>
    </source>
</evidence>
<gene>
    <name evidence="1" type="ORF">METZ01_LOCUS144187</name>
</gene>
<dbReference type="AlphaFoldDB" id="A0A381ZRE5"/>
<sequence length="46" mass="5567">MGEWNYMYFWAANQKEAEVTFKVLTCSPSQYMDYKLEKINPKIKKN</sequence>
<proteinExistence type="predicted"/>
<name>A0A381ZRE5_9ZZZZ</name>
<protein>
    <submittedName>
        <fullName evidence="1">Uncharacterized protein</fullName>
    </submittedName>
</protein>
<organism evidence="1">
    <name type="scientific">marine metagenome</name>
    <dbReference type="NCBI Taxonomy" id="408172"/>
    <lineage>
        <taxon>unclassified sequences</taxon>
        <taxon>metagenomes</taxon>
        <taxon>ecological metagenomes</taxon>
    </lineage>
</organism>
<accession>A0A381ZRE5</accession>